<dbReference type="GO" id="GO:0005886">
    <property type="term" value="C:plasma membrane"/>
    <property type="evidence" value="ECO:0007669"/>
    <property type="project" value="UniProtKB-SubCell"/>
</dbReference>
<organism evidence="7 8">
    <name type="scientific">Lentibacillus kapialis</name>
    <dbReference type="NCBI Taxonomy" id="340214"/>
    <lineage>
        <taxon>Bacteria</taxon>
        <taxon>Bacillati</taxon>
        <taxon>Bacillota</taxon>
        <taxon>Bacilli</taxon>
        <taxon>Bacillales</taxon>
        <taxon>Bacillaceae</taxon>
        <taxon>Lentibacillus</taxon>
    </lineage>
</organism>
<protein>
    <submittedName>
        <fullName evidence="7">Sugar transporter</fullName>
    </submittedName>
</protein>
<evidence type="ECO:0000256" key="3">
    <source>
        <dbReference type="ARBA" id="ARBA00022692"/>
    </source>
</evidence>
<keyword evidence="7" id="KW-0813">Transport</keyword>
<proteinExistence type="predicted"/>
<feature type="transmembrane region" description="Helical" evidence="6">
    <location>
        <begin position="326"/>
        <end position="347"/>
    </location>
</feature>
<keyword evidence="4 6" id="KW-1133">Transmembrane helix</keyword>
<name>A0A917PZD4_9BACI</name>
<dbReference type="AlphaFoldDB" id="A0A917PZD4"/>
<evidence type="ECO:0000256" key="1">
    <source>
        <dbReference type="ARBA" id="ARBA00004651"/>
    </source>
</evidence>
<evidence type="ECO:0000256" key="4">
    <source>
        <dbReference type="ARBA" id="ARBA00022989"/>
    </source>
</evidence>
<feature type="transmembrane region" description="Helical" evidence="6">
    <location>
        <begin position="232"/>
        <end position="252"/>
    </location>
</feature>
<dbReference type="Pfam" id="PF01943">
    <property type="entry name" value="Polysacc_synt"/>
    <property type="match status" value="1"/>
</dbReference>
<feature type="transmembrane region" description="Helical" evidence="6">
    <location>
        <begin position="190"/>
        <end position="211"/>
    </location>
</feature>
<dbReference type="PANTHER" id="PTHR30250:SF29">
    <property type="entry name" value="POLYSACCHARIDE BIOSYNTHESIS PROTEIN C-TERMINAL DOMAIN-CONTAINING PROTEIN"/>
    <property type="match status" value="1"/>
</dbReference>
<keyword evidence="8" id="KW-1185">Reference proteome</keyword>
<keyword evidence="7" id="KW-0762">Sugar transport</keyword>
<dbReference type="InterPro" id="IPR024923">
    <property type="entry name" value="PG_synth_SpoVB"/>
</dbReference>
<dbReference type="EMBL" id="BMNQ01000039">
    <property type="protein sequence ID" value="GGK01124.1"/>
    <property type="molecule type" value="Genomic_DNA"/>
</dbReference>
<feature type="transmembrane region" description="Helical" evidence="6">
    <location>
        <begin position="86"/>
        <end position="108"/>
    </location>
</feature>
<evidence type="ECO:0000313" key="7">
    <source>
        <dbReference type="EMBL" id="GGK01124.1"/>
    </source>
</evidence>
<feature type="transmembrane region" description="Helical" evidence="6">
    <location>
        <begin position="414"/>
        <end position="432"/>
    </location>
</feature>
<keyword evidence="3 6" id="KW-0812">Transmembrane</keyword>
<evidence type="ECO:0000256" key="2">
    <source>
        <dbReference type="ARBA" id="ARBA00022475"/>
    </source>
</evidence>
<comment type="caution">
    <text evidence="7">The sequence shown here is derived from an EMBL/GenBank/DDBJ whole genome shotgun (WGS) entry which is preliminary data.</text>
</comment>
<feature type="transmembrane region" description="Helical" evidence="6">
    <location>
        <begin position="359"/>
        <end position="377"/>
    </location>
</feature>
<evidence type="ECO:0000313" key="8">
    <source>
        <dbReference type="Proteomes" id="UP000658382"/>
    </source>
</evidence>
<dbReference type="InterPro" id="IPR002797">
    <property type="entry name" value="Polysacc_synth"/>
</dbReference>
<dbReference type="Proteomes" id="UP000658382">
    <property type="component" value="Unassembled WGS sequence"/>
</dbReference>
<keyword evidence="5 6" id="KW-0472">Membrane</keyword>
<feature type="transmembrane region" description="Helical" evidence="6">
    <location>
        <begin position="128"/>
        <end position="146"/>
    </location>
</feature>
<feature type="transmembrane region" description="Helical" evidence="6">
    <location>
        <begin position="158"/>
        <end position="178"/>
    </location>
</feature>
<gene>
    <name evidence="7" type="ORF">GCM10007063_24290</name>
</gene>
<feature type="transmembrane region" description="Helical" evidence="6">
    <location>
        <begin position="444"/>
        <end position="464"/>
    </location>
</feature>
<reference evidence="7" key="1">
    <citation type="journal article" date="2014" name="Int. J. Syst. Evol. Microbiol.">
        <title>Complete genome sequence of Corynebacterium casei LMG S-19264T (=DSM 44701T), isolated from a smear-ripened cheese.</title>
        <authorList>
            <consortium name="US DOE Joint Genome Institute (JGI-PGF)"/>
            <person name="Walter F."/>
            <person name="Albersmeier A."/>
            <person name="Kalinowski J."/>
            <person name="Ruckert C."/>
        </authorList>
    </citation>
    <scope>NUCLEOTIDE SEQUENCE</scope>
    <source>
        <strain evidence="7">JCM 12580</strain>
    </source>
</reference>
<dbReference type="CDD" id="cd13124">
    <property type="entry name" value="MATE_SpoVB_like"/>
    <property type="match status" value="1"/>
</dbReference>
<keyword evidence="2" id="KW-1003">Cell membrane</keyword>
<reference evidence="7" key="2">
    <citation type="submission" date="2020-09" db="EMBL/GenBank/DDBJ databases">
        <authorList>
            <person name="Sun Q."/>
            <person name="Ohkuma M."/>
        </authorList>
    </citation>
    <scope>NUCLEOTIDE SEQUENCE</scope>
    <source>
        <strain evidence="7">JCM 12580</strain>
    </source>
</reference>
<evidence type="ECO:0000256" key="6">
    <source>
        <dbReference type="SAM" id="Phobius"/>
    </source>
</evidence>
<feature type="transmembrane region" description="Helical" evidence="6">
    <location>
        <begin position="43"/>
        <end position="65"/>
    </location>
</feature>
<feature type="transmembrane region" description="Helical" evidence="6">
    <location>
        <begin position="284"/>
        <end position="305"/>
    </location>
</feature>
<sequence length="525" mass="57263">MDENAHNKLVKGALLLTLAGFLSKLLSAGYRVPLQNLTGDMGFYIYQQVYPFLAIAMIVALYGFPSAISKMGADFKEQGKGVSLRSFYLPVFLVMLLMMGSIFLFMFFNAEEMAVWAGDIGLTRTYELTAFTFLLIPFSAVLRGVFQNRQFMKPTAYSQIGEQLTRVILIVAASIWVYTHPEDLYTIGQAAVIASIIGALMGIAVLLTFVCRHRSSKKQQLVIPWKYYVKTVLVLGIAAALNHMVLIIIQFADTFTLIPGLQEFGLSKREAKVAKGVFDRGQPLIQLGTVLGSSFALALVPALSGKKINRSSPFDDSIRSALHTSFYLAVGATVGLVLIFPEANALLFQNDAGTGSLRILVVAILLSSVGITAASILQGMGYIKRTAGFVLIAFFLKWTGNQVLVPLFGITGSAVATVFGLAAFVVMIIIALKRKLPALNLLNHLNWSAIVIALTGMAVFLAGMDYLFEPVASRASLLFYVLFISTAGATVYLVLLLRLGVFTKKELSMFPFAGVLTRIHKERDL</sequence>
<comment type="subcellular location">
    <subcellularLocation>
        <location evidence="1">Cell membrane</location>
        <topology evidence="1">Multi-pass membrane protein</topology>
    </subcellularLocation>
</comment>
<dbReference type="InterPro" id="IPR050833">
    <property type="entry name" value="Poly_Biosynth_Transport"/>
</dbReference>
<feature type="transmembrane region" description="Helical" evidence="6">
    <location>
        <begin position="389"/>
        <end position="408"/>
    </location>
</feature>
<dbReference type="PANTHER" id="PTHR30250">
    <property type="entry name" value="PST FAMILY PREDICTED COLANIC ACID TRANSPORTER"/>
    <property type="match status" value="1"/>
</dbReference>
<feature type="transmembrane region" description="Helical" evidence="6">
    <location>
        <begin position="476"/>
        <end position="499"/>
    </location>
</feature>
<evidence type="ECO:0000256" key="5">
    <source>
        <dbReference type="ARBA" id="ARBA00023136"/>
    </source>
</evidence>
<accession>A0A917PZD4</accession>